<evidence type="ECO:0008006" key="10">
    <source>
        <dbReference type="Google" id="ProtNLM"/>
    </source>
</evidence>
<reference evidence="9" key="1">
    <citation type="journal article" date="2019" name="Int. J. Syst. Evol. Microbiol.">
        <title>The Global Catalogue of Microorganisms (GCM) 10K type strain sequencing project: providing services to taxonomists for standard genome sequencing and annotation.</title>
        <authorList>
            <consortium name="The Broad Institute Genomics Platform"/>
            <consortium name="The Broad Institute Genome Sequencing Center for Infectious Disease"/>
            <person name="Wu L."/>
            <person name="Ma J."/>
        </authorList>
    </citation>
    <scope>NUCLEOTIDE SEQUENCE [LARGE SCALE GENOMIC DNA]</scope>
    <source>
        <strain evidence="9">JCM 3115</strain>
    </source>
</reference>
<feature type="transmembrane region" description="Helical" evidence="7">
    <location>
        <begin position="218"/>
        <end position="240"/>
    </location>
</feature>
<keyword evidence="3 7" id="KW-0812">Transmembrane</keyword>
<dbReference type="InterPro" id="IPR050833">
    <property type="entry name" value="Poly_Biosynth_Transport"/>
</dbReference>
<feature type="transmembrane region" description="Helical" evidence="7">
    <location>
        <begin position="100"/>
        <end position="123"/>
    </location>
</feature>
<organism evidence="8 9">
    <name type="scientific">Streptosporangium pseudovulgare</name>
    <dbReference type="NCBI Taxonomy" id="35765"/>
    <lineage>
        <taxon>Bacteria</taxon>
        <taxon>Bacillati</taxon>
        <taxon>Actinomycetota</taxon>
        <taxon>Actinomycetes</taxon>
        <taxon>Streptosporangiales</taxon>
        <taxon>Streptosporangiaceae</taxon>
        <taxon>Streptosporangium</taxon>
    </lineage>
</organism>
<comment type="subcellular location">
    <subcellularLocation>
        <location evidence="1">Cell membrane</location>
        <topology evidence="1">Multi-pass membrane protein</topology>
    </subcellularLocation>
</comment>
<keyword evidence="2" id="KW-1003">Cell membrane</keyword>
<feature type="transmembrane region" description="Helical" evidence="7">
    <location>
        <begin position="373"/>
        <end position="393"/>
    </location>
</feature>
<evidence type="ECO:0000256" key="5">
    <source>
        <dbReference type="ARBA" id="ARBA00023136"/>
    </source>
</evidence>
<feature type="compositionally biased region" description="Basic and acidic residues" evidence="6">
    <location>
        <begin position="540"/>
        <end position="558"/>
    </location>
</feature>
<keyword evidence="5 7" id="KW-0472">Membrane</keyword>
<feature type="transmembrane region" description="Helical" evidence="7">
    <location>
        <begin position="161"/>
        <end position="183"/>
    </location>
</feature>
<feature type="region of interest" description="Disordered" evidence="6">
    <location>
        <begin position="470"/>
        <end position="564"/>
    </location>
</feature>
<evidence type="ECO:0000256" key="3">
    <source>
        <dbReference type="ARBA" id="ARBA00022692"/>
    </source>
</evidence>
<feature type="compositionally biased region" description="Basic and acidic residues" evidence="6">
    <location>
        <begin position="488"/>
        <end position="517"/>
    </location>
</feature>
<evidence type="ECO:0000256" key="2">
    <source>
        <dbReference type="ARBA" id="ARBA00022475"/>
    </source>
</evidence>
<evidence type="ECO:0000313" key="8">
    <source>
        <dbReference type="EMBL" id="GGP92711.1"/>
    </source>
</evidence>
<feature type="region of interest" description="Disordered" evidence="6">
    <location>
        <begin position="1"/>
        <end position="21"/>
    </location>
</feature>
<feature type="transmembrane region" description="Helical" evidence="7">
    <location>
        <begin position="29"/>
        <end position="49"/>
    </location>
</feature>
<feature type="transmembrane region" description="Helical" evidence="7">
    <location>
        <begin position="340"/>
        <end position="361"/>
    </location>
</feature>
<evidence type="ECO:0000256" key="1">
    <source>
        <dbReference type="ARBA" id="ARBA00004651"/>
    </source>
</evidence>
<feature type="transmembrane region" description="Helical" evidence="7">
    <location>
        <begin position="61"/>
        <end position="79"/>
    </location>
</feature>
<dbReference type="Proteomes" id="UP000611554">
    <property type="component" value="Unassembled WGS sequence"/>
</dbReference>
<keyword evidence="4 7" id="KW-1133">Transmembrane helix</keyword>
<dbReference type="EMBL" id="BMQJ01000004">
    <property type="protein sequence ID" value="GGP92711.1"/>
    <property type="molecule type" value="Genomic_DNA"/>
</dbReference>
<feature type="compositionally biased region" description="Basic and acidic residues" evidence="6">
    <location>
        <begin position="524"/>
        <end position="533"/>
    </location>
</feature>
<proteinExistence type="predicted"/>
<evidence type="ECO:0000256" key="6">
    <source>
        <dbReference type="SAM" id="MobiDB-lite"/>
    </source>
</evidence>
<comment type="caution">
    <text evidence="8">The sequence shown here is derived from an EMBL/GenBank/DDBJ whole genome shotgun (WGS) entry which is preliminary data.</text>
</comment>
<sequence length="564" mass="57095">MAALTSPRPPGRTAPGGPGSMRGTARAGLAGLAGAGAGAAAQFATVVLVTRGTDRQTAGAFFTATALCLTTAGILRLDAGNGLVRLIARSRPLGYGPARGYVRAAFVPVAALSLAVAVAVVAARYPADPASRVLAAALPAVVCADVAVAATRGFGAMRPTVLLTGLFLPSAQLAGVALVLWAAHTGGGGLAPAAVNAVASMNAVEAAEAVKAVDAVTLTALAAAWAWPYTVVLVPAALWLRRRLPRGPRPPGAALDLWRDTWPRSAAAALQSVFQRLDVLVVAALAGPAEAAVYTAATRFKVVGQLAGQGLAQAVQPGLVRALAEGDLPRARALYQSATMWLVVPTWPIWLGYASLAPWLLGVFGDGYASGVPVALVLAGTMMAATACGMADVALSAAGHTRSSLANLVAAVATTVALDVLLVPSAGVLGAALGWSGGTLVKNLLPLWRINRRYGLRPFGAHSVAALTPWRPPRRTASPPASADMDDADRGADGDLFHVADHDADREPGHDPSRATERGTGGEPGHDPSRATERGTGGEPGHDPGGDTERGTGGDPGRRAGGRR</sequence>
<keyword evidence="9" id="KW-1185">Reference proteome</keyword>
<dbReference type="PANTHER" id="PTHR30250:SF27">
    <property type="entry name" value="POLYSACCHARIDE BIOSYNTHESIS PROTEIN"/>
    <property type="match status" value="1"/>
</dbReference>
<dbReference type="RefSeq" id="WP_229811159.1">
    <property type="nucleotide sequence ID" value="NZ_BMQJ01000004.1"/>
</dbReference>
<name>A0ABQ2QSS7_9ACTN</name>
<gene>
    <name evidence="8" type="ORF">GCM10010140_23150</name>
</gene>
<evidence type="ECO:0000256" key="4">
    <source>
        <dbReference type="ARBA" id="ARBA00022989"/>
    </source>
</evidence>
<protein>
    <recommendedName>
        <fullName evidence="10">Polysaccharide biosynthesis protein</fullName>
    </recommendedName>
</protein>
<dbReference type="PANTHER" id="PTHR30250">
    <property type="entry name" value="PST FAMILY PREDICTED COLANIC ACID TRANSPORTER"/>
    <property type="match status" value="1"/>
</dbReference>
<evidence type="ECO:0000313" key="9">
    <source>
        <dbReference type="Proteomes" id="UP000611554"/>
    </source>
</evidence>
<accession>A0ABQ2QSS7</accession>
<evidence type="ECO:0000256" key="7">
    <source>
        <dbReference type="SAM" id="Phobius"/>
    </source>
</evidence>
<feature type="transmembrane region" description="Helical" evidence="7">
    <location>
        <begin position="405"/>
        <end position="423"/>
    </location>
</feature>